<dbReference type="PANTHER" id="PTHR31649">
    <property type="entry name" value="AGAP009604-PA"/>
    <property type="match status" value="1"/>
</dbReference>
<dbReference type="Gene3D" id="2.170.15.10">
    <property type="entry name" value="Proaerolysin, chain A, domain 3"/>
    <property type="match status" value="1"/>
</dbReference>
<dbReference type="SUPFAM" id="SSF56973">
    <property type="entry name" value="Aerolisin/ETX pore-forming domain"/>
    <property type="match status" value="1"/>
</dbReference>
<dbReference type="Pfam" id="PF03318">
    <property type="entry name" value="ETX_MTX2"/>
    <property type="match status" value="1"/>
</dbReference>
<accession>A0A3Q2U5D8</accession>
<dbReference type="CDD" id="cd20220">
    <property type="entry name" value="PFM_natterin-3-like"/>
    <property type="match status" value="1"/>
</dbReference>
<dbReference type="InterPro" id="IPR004991">
    <property type="entry name" value="Aerolysin-like"/>
</dbReference>
<reference evidence="1" key="1">
    <citation type="submission" date="2025-08" db="UniProtKB">
        <authorList>
            <consortium name="Ensembl"/>
        </authorList>
    </citation>
    <scope>IDENTIFICATION</scope>
</reference>
<dbReference type="Ensembl" id="ENSFHET00000006295.1">
    <property type="protein sequence ID" value="ENSFHEP00000025015.1"/>
    <property type="gene ID" value="ENSFHEG00000006953.1"/>
</dbReference>
<dbReference type="SMART" id="SM00696">
    <property type="entry name" value="DM9"/>
    <property type="match status" value="1"/>
</dbReference>
<reference evidence="1" key="2">
    <citation type="submission" date="2025-09" db="UniProtKB">
        <authorList>
            <consortium name="Ensembl"/>
        </authorList>
    </citation>
    <scope>IDENTIFICATION</scope>
</reference>
<name>A0A3Q2U5D8_FUNHE</name>
<sequence length="346" mass="39466">TNSGVLLLRIRFLSWSQFKEKNKLDDDSIPYRNGPWIKWQGSLPYGAVSIYNDYENRIDYICKVGCHSGFFNSSKGPYCHYPYRQEELLSSSFQILVNEGNLEIFVWKEDSYGSVPKNSVRTCSSEEIYVGKNKYGLGKVYPKDRCFYLPWEGSEYWYQKSYEVLTYMKAGEEIISDFKYFTDEAEIFKGPLKTLQTASTANNALRNVTETVSLTRTFRVEGRWDFRFSVTVGVKASVRVGIPIIMEGNIEISSDTTIGLSEGNTRIEEVSYSVTLQVTVPPNHSCKVSMVGYQYTIEVPYSARLSRTYENGETRSANITGTYHGVQTADVNVKVERCEPLFAKVC</sequence>
<evidence type="ECO:0000313" key="1">
    <source>
        <dbReference type="Ensembl" id="ENSFHEP00000025015.1"/>
    </source>
</evidence>
<protein>
    <submittedName>
        <fullName evidence="1">Uncharacterized protein</fullName>
    </submittedName>
</protein>
<proteinExistence type="predicted"/>
<dbReference type="PANTHER" id="PTHR31649:SF1">
    <property type="entry name" value="FARNESOIC ACID O-METHYL TRANSFERASE DOMAIN-CONTAINING PROTEIN"/>
    <property type="match status" value="1"/>
</dbReference>
<organism evidence="1 2">
    <name type="scientific">Fundulus heteroclitus</name>
    <name type="common">Killifish</name>
    <name type="synonym">Mummichog</name>
    <dbReference type="NCBI Taxonomy" id="8078"/>
    <lineage>
        <taxon>Eukaryota</taxon>
        <taxon>Metazoa</taxon>
        <taxon>Chordata</taxon>
        <taxon>Craniata</taxon>
        <taxon>Vertebrata</taxon>
        <taxon>Euteleostomi</taxon>
        <taxon>Actinopterygii</taxon>
        <taxon>Neopterygii</taxon>
        <taxon>Teleostei</taxon>
        <taxon>Neoteleostei</taxon>
        <taxon>Acanthomorphata</taxon>
        <taxon>Ovalentaria</taxon>
        <taxon>Atherinomorphae</taxon>
        <taxon>Cyprinodontiformes</taxon>
        <taxon>Fundulidae</taxon>
        <taxon>Fundulus</taxon>
    </lineage>
</organism>
<keyword evidence="2" id="KW-1185">Reference proteome</keyword>
<dbReference type="Proteomes" id="UP000265000">
    <property type="component" value="Unplaced"/>
</dbReference>
<dbReference type="Pfam" id="PF11901">
    <property type="entry name" value="DM9"/>
    <property type="match status" value="1"/>
</dbReference>
<dbReference type="GeneTree" id="ENSGT00400000024875"/>
<evidence type="ECO:0000313" key="2">
    <source>
        <dbReference type="Proteomes" id="UP000265000"/>
    </source>
</evidence>
<dbReference type="AlphaFoldDB" id="A0A3Q2U5D8"/>
<dbReference type="InterPro" id="IPR006616">
    <property type="entry name" value="DM9_repeat"/>
</dbReference>